<dbReference type="Proteomes" id="UP001201812">
    <property type="component" value="Unassembled WGS sequence"/>
</dbReference>
<evidence type="ECO:0000313" key="2">
    <source>
        <dbReference type="Proteomes" id="UP001201812"/>
    </source>
</evidence>
<keyword evidence="2" id="KW-1185">Reference proteome</keyword>
<dbReference type="AlphaFoldDB" id="A0AAD4MPG4"/>
<dbReference type="EMBL" id="JAKKPZ010000172">
    <property type="protein sequence ID" value="KAI1699657.1"/>
    <property type="molecule type" value="Genomic_DNA"/>
</dbReference>
<organism evidence="1 2">
    <name type="scientific">Ditylenchus destructor</name>
    <dbReference type="NCBI Taxonomy" id="166010"/>
    <lineage>
        <taxon>Eukaryota</taxon>
        <taxon>Metazoa</taxon>
        <taxon>Ecdysozoa</taxon>
        <taxon>Nematoda</taxon>
        <taxon>Chromadorea</taxon>
        <taxon>Rhabditida</taxon>
        <taxon>Tylenchina</taxon>
        <taxon>Tylenchomorpha</taxon>
        <taxon>Sphaerularioidea</taxon>
        <taxon>Anguinidae</taxon>
        <taxon>Anguininae</taxon>
        <taxon>Ditylenchus</taxon>
    </lineage>
</organism>
<comment type="caution">
    <text evidence="1">The sequence shown here is derived from an EMBL/GenBank/DDBJ whole genome shotgun (WGS) entry which is preliminary data.</text>
</comment>
<reference evidence="1" key="1">
    <citation type="submission" date="2022-01" db="EMBL/GenBank/DDBJ databases">
        <title>Genome Sequence Resource for Two Populations of Ditylenchus destructor, the Migratory Endoparasitic Phytonematode.</title>
        <authorList>
            <person name="Zhang H."/>
            <person name="Lin R."/>
            <person name="Xie B."/>
        </authorList>
    </citation>
    <scope>NUCLEOTIDE SEQUENCE</scope>
    <source>
        <strain evidence="1">BazhouSP</strain>
    </source>
</reference>
<name>A0AAD4MPG4_9BILA</name>
<accession>A0AAD4MPG4</accession>
<gene>
    <name evidence="1" type="ORF">DdX_17202</name>
</gene>
<evidence type="ECO:0000313" key="1">
    <source>
        <dbReference type="EMBL" id="KAI1699657.1"/>
    </source>
</evidence>
<protein>
    <submittedName>
        <fullName evidence="1">Uncharacterized protein</fullName>
    </submittedName>
</protein>
<proteinExistence type="predicted"/>
<sequence length="98" mass="11468">MRRESAPIPTQYLSRHYQVSSLTSIAQQCVVFTAHSGEGVTVKQRQYPIKINSQYFSKRTHTCQLMQYRYASEKRIFSQVMAPDNRHREILAAIEVLY</sequence>